<name>A0ACB9Q634_BAUVA</name>
<reference evidence="1 2" key="1">
    <citation type="journal article" date="2022" name="DNA Res.">
        <title>Chromosomal-level genome assembly of the orchid tree Bauhinia variegata (Leguminosae; Cercidoideae) supports the allotetraploid origin hypothesis of Bauhinia.</title>
        <authorList>
            <person name="Zhong Y."/>
            <person name="Chen Y."/>
            <person name="Zheng D."/>
            <person name="Pang J."/>
            <person name="Liu Y."/>
            <person name="Luo S."/>
            <person name="Meng S."/>
            <person name="Qian L."/>
            <person name="Wei D."/>
            <person name="Dai S."/>
            <person name="Zhou R."/>
        </authorList>
    </citation>
    <scope>NUCLEOTIDE SEQUENCE [LARGE SCALE GENOMIC DNA]</scope>
    <source>
        <strain evidence="1">BV-YZ2020</strain>
    </source>
</reference>
<gene>
    <name evidence="1" type="ORF">L6164_004324</name>
</gene>
<dbReference type="EMBL" id="CM039427">
    <property type="protein sequence ID" value="KAI4355564.1"/>
    <property type="molecule type" value="Genomic_DNA"/>
</dbReference>
<protein>
    <submittedName>
        <fullName evidence="1">Uncharacterized protein</fullName>
    </submittedName>
</protein>
<keyword evidence="2" id="KW-1185">Reference proteome</keyword>
<sequence length="507" mass="57183">MAVADYFPVGLSPSCKTVENDELLLPEFNDILKDVDFGGSIVGNALKKDVELPKPKGEPPKAYVNPEKDEPEQEIRHLKHMIRMLQERERSLEVQLLEYCGLREQETAVMELQNRLKISNVEAKMFSLKIETLQSENRRLGVQVADHAKLVTELEAARAKVKLLKKKLRYEAEQNKEQIKTLQQKVAKLQEQESKAAASDRDIQIQLQKLKDLESAAEELRKSNLGLEIDNSELAQRLDSTQILAHAVLESPEVDALRKESERLKQENENLEKEIELLKSSRCSDVEELVYLRWINACLRYELRNYQPVEGKTLARDLSESLSPMSEKKAKQLVLEYANSEGAGERGMSIVDFDSDQWSSSQNSFHTDSADGDDLSCVDNSSATRTNTSTKVKFINKLKKLVSSISTGNDAMVTPSPISTTSLDLQRFTSSKDAGRNNTDGTDSASSKIFRIIRPNSEDFRYGLDPFPGSLGLEKIELEKYAEALKDSDSGDTVKHRLRRNAIRSSF</sequence>
<dbReference type="Proteomes" id="UP000828941">
    <property type="component" value="Chromosome 2"/>
</dbReference>
<evidence type="ECO:0000313" key="1">
    <source>
        <dbReference type="EMBL" id="KAI4355564.1"/>
    </source>
</evidence>
<proteinExistence type="predicted"/>
<comment type="caution">
    <text evidence="1">The sequence shown here is derived from an EMBL/GenBank/DDBJ whole genome shotgun (WGS) entry which is preliminary data.</text>
</comment>
<evidence type="ECO:0000313" key="2">
    <source>
        <dbReference type="Proteomes" id="UP000828941"/>
    </source>
</evidence>
<organism evidence="1 2">
    <name type="scientific">Bauhinia variegata</name>
    <name type="common">Purple orchid tree</name>
    <name type="synonym">Phanera variegata</name>
    <dbReference type="NCBI Taxonomy" id="167791"/>
    <lineage>
        <taxon>Eukaryota</taxon>
        <taxon>Viridiplantae</taxon>
        <taxon>Streptophyta</taxon>
        <taxon>Embryophyta</taxon>
        <taxon>Tracheophyta</taxon>
        <taxon>Spermatophyta</taxon>
        <taxon>Magnoliopsida</taxon>
        <taxon>eudicotyledons</taxon>
        <taxon>Gunneridae</taxon>
        <taxon>Pentapetalae</taxon>
        <taxon>rosids</taxon>
        <taxon>fabids</taxon>
        <taxon>Fabales</taxon>
        <taxon>Fabaceae</taxon>
        <taxon>Cercidoideae</taxon>
        <taxon>Cercideae</taxon>
        <taxon>Bauhiniinae</taxon>
        <taxon>Bauhinia</taxon>
    </lineage>
</organism>
<accession>A0ACB9Q634</accession>